<dbReference type="RefSeq" id="WP_105014255.1">
    <property type="nucleotide sequence ID" value="NZ_MSCN01000001.1"/>
</dbReference>
<evidence type="ECO:0000313" key="3">
    <source>
        <dbReference type="Proteomes" id="UP000238882"/>
    </source>
</evidence>
<dbReference type="Gene3D" id="3.40.630.30">
    <property type="match status" value="1"/>
</dbReference>
<dbReference type="CDD" id="cd04301">
    <property type="entry name" value="NAT_SF"/>
    <property type="match status" value="1"/>
</dbReference>
<dbReference type="PROSITE" id="PS51186">
    <property type="entry name" value="GNAT"/>
    <property type="match status" value="1"/>
</dbReference>
<sequence length="173" mass="20223">MVVIRRANYKDIETIITLGKTTFMESHSAFIQNDDAVQQFCESAFDPDKIRKDLSDENLLFWLLFYKEEAVGFAKVILKSSNSLIKKQMVCKLDKIYILNAHIGKKLGKKLHTEVITTMTNLQYDCIWLVTYIYNYKAISFYEANQYKKIGYYDFMVAGKGYKNHVLVKNLKK</sequence>
<keyword evidence="3" id="KW-1185">Reference proteome</keyword>
<proteinExistence type="predicted"/>
<dbReference type="EMBL" id="MSCN01000001">
    <property type="protein sequence ID" value="PQJ77673.1"/>
    <property type="molecule type" value="Genomic_DNA"/>
</dbReference>
<dbReference type="Pfam" id="PF00583">
    <property type="entry name" value="Acetyltransf_1"/>
    <property type="match status" value="1"/>
</dbReference>
<evidence type="ECO:0000313" key="2">
    <source>
        <dbReference type="EMBL" id="PQJ77673.1"/>
    </source>
</evidence>
<organism evidence="2 3">
    <name type="scientific">Polaribacter porphyrae</name>
    <dbReference type="NCBI Taxonomy" id="1137780"/>
    <lineage>
        <taxon>Bacteria</taxon>
        <taxon>Pseudomonadati</taxon>
        <taxon>Bacteroidota</taxon>
        <taxon>Flavobacteriia</taxon>
        <taxon>Flavobacteriales</taxon>
        <taxon>Flavobacteriaceae</taxon>
    </lineage>
</organism>
<dbReference type="Proteomes" id="UP000238882">
    <property type="component" value="Unassembled WGS sequence"/>
</dbReference>
<comment type="caution">
    <text evidence="2">The sequence shown here is derived from an EMBL/GenBank/DDBJ whole genome shotgun (WGS) entry which is preliminary data.</text>
</comment>
<dbReference type="InterPro" id="IPR000182">
    <property type="entry name" value="GNAT_dom"/>
</dbReference>
<reference evidence="2 3" key="1">
    <citation type="submission" date="2016-12" db="EMBL/GenBank/DDBJ databases">
        <title>Trade-off between light-utilization and light-protection in marine flavobacteria.</title>
        <authorList>
            <person name="Kumagai Y."/>
            <person name="Yoshizawa S."/>
            <person name="Kogure K."/>
            <person name="Iwasaki W."/>
        </authorList>
    </citation>
    <scope>NUCLEOTIDE SEQUENCE [LARGE SCALE GENOMIC DNA]</scope>
    <source>
        <strain evidence="2 3">NBRC 108759</strain>
    </source>
</reference>
<evidence type="ECO:0000259" key="1">
    <source>
        <dbReference type="PROSITE" id="PS51186"/>
    </source>
</evidence>
<name>A0A2S7WJA9_9FLAO</name>
<accession>A0A2S7WJA9</accession>
<dbReference type="AlphaFoldDB" id="A0A2S7WJA9"/>
<gene>
    <name evidence="2" type="ORF">BTO18_00070</name>
</gene>
<protein>
    <recommendedName>
        <fullName evidence="1">N-acetyltransferase domain-containing protein</fullName>
    </recommendedName>
</protein>
<dbReference type="GO" id="GO:0016747">
    <property type="term" value="F:acyltransferase activity, transferring groups other than amino-acyl groups"/>
    <property type="evidence" value="ECO:0007669"/>
    <property type="project" value="InterPro"/>
</dbReference>
<feature type="domain" description="N-acetyltransferase" evidence="1">
    <location>
        <begin position="2"/>
        <end position="172"/>
    </location>
</feature>
<dbReference type="InterPro" id="IPR016181">
    <property type="entry name" value="Acyl_CoA_acyltransferase"/>
</dbReference>
<dbReference type="SUPFAM" id="SSF55729">
    <property type="entry name" value="Acyl-CoA N-acyltransferases (Nat)"/>
    <property type="match status" value="1"/>
</dbReference>
<dbReference type="OrthoDB" id="7205533at2"/>